<dbReference type="Proteomes" id="UP000885847">
    <property type="component" value="Unassembled WGS sequence"/>
</dbReference>
<dbReference type="Pfam" id="PF00924">
    <property type="entry name" value="MS_channel_2nd"/>
    <property type="match status" value="1"/>
</dbReference>
<comment type="similarity">
    <text evidence="2">Belongs to the MscS (TC 1.A.23) family.</text>
</comment>
<comment type="caution">
    <text evidence="11">The sequence shown here is derived from an EMBL/GenBank/DDBJ whole genome shotgun (WGS) entry which is preliminary data.</text>
</comment>
<dbReference type="InterPro" id="IPR023408">
    <property type="entry name" value="MscS_beta-dom_sf"/>
</dbReference>
<protein>
    <submittedName>
        <fullName evidence="11">Mechanosensitive ion channel family protein</fullName>
    </submittedName>
</protein>
<dbReference type="PANTHER" id="PTHR30566:SF25">
    <property type="entry name" value="INNER MEMBRANE PROTEIN"/>
    <property type="match status" value="1"/>
</dbReference>
<evidence type="ECO:0000256" key="2">
    <source>
        <dbReference type="ARBA" id="ARBA00008017"/>
    </source>
</evidence>
<evidence type="ECO:0000259" key="8">
    <source>
        <dbReference type="Pfam" id="PF00924"/>
    </source>
</evidence>
<evidence type="ECO:0000256" key="4">
    <source>
        <dbReference type="ARBA" id="ARBA00022692"/>
    </source>
</evidence>
<comment type="subcellular location">
    <subcellularLocation>
        <location evidence="1">Cell membrane</location>
        <topology evidence="1">Multi-pass membrane protein</topology>
    </subcellularLocation>
</comment>
<name>A0A7C0ZBZ6_UNCW3</name>
<dbReference type="InterPro" id="IPR006685">
    <property type="entry name" value="MscS_channel_2nd"/>
</dbReference>
<dbReference type="Gene3D" id="3.30.70.100">
    <property type="match status" value="1"/>
</dbReference>
<feature type="transmembrane region" description="Helical" evidence="7">
    <location>
        <begin position="133"/>
        <end position="153"/>
    </location>
</feature>
<dbReference type="Pfam" id="PF21082">
    <property type="entry name" value="MS_channel_3rd"/>
    <property type="match status" value="1"/>
</dbReference>
<feature type="domain" description="Mechanosensitive ion channel MscS" evidence="8">
    <location>
        <begin position="181"/>
        <end position="247"/>
    </location>
</feature>
<evidence type="ECO:0000256" key="5">
    <source>
        <dbReference type="ARBA" id="ARBA00022989"/>
    </source>
</evidence>
<feature type="transmembrane region" description="Helical" evidence="7">
    <location>
        <begin position="165"/>
        <end position="189"/>
    </location>
</feature>
<gene>
    <name evidence="11" type="ORF">ENF18_02120</name>
</gene>
<evidence type="ECO:0000256" key="6">
    <source>
        <dbReference type="ARBA" id="ARBA00023136"/>
    </source>
</evidence>
<evidence type="ECO:0000259" key="10">
    <source>
        <dbReference type="Pfam" id="PF21088"/>
    </source>
</evidence>
<keyword evidence="3" id="KW-1003">Cell membrane</keyword>
<feature type="transmembrane region" description="Helical" evidence="7">
    <location>
        <begin position="91"/>
        <end position="112"/>
    </location>
</feature>
<dbReference type="Gene3D" id="2.30.30.60">
    <property type="match status" value="1"/>
</dbReference>
<accession>A0A7C0ZBZ6</accession>
<dbReference type="InterPro" id="IPR049278">
    <property type="entry name" value="MS_channel_C"/>
</dbReference>
<dbReference type="GO" id="GO:0055085">
    <property type="term" value="P:transmembrane transport"/>
    <property type="evidence" value="ECO:0007669"/>
    <property type="project" value="InterPro"/>
</dbReference>
<dbReference type="SUPFAM" id="SSF82689">
    <property type="entry name" value="Mechanosensitive channel protein MscS (YggB), C-terminal domain"/>
    <property type="match status" value="1"/>
</dbReference>
<dbReference type="Gene3D" id="1.10.287.1260">
    <property type="match status" value="1"/>
</dbReference>
<dbReference type="InterPro" id="IPR010920">
    <property type="entry name" value="LSM_dom_sf"/>
</dbReference>
<dbReference type="InterPro" id="IPR049142">
    <property type="entry name" value="MS_channel_1st"/>
</dbReference>
<keyword evidence="6 7" id="KW-0472">Membrane</keyword>
<feature type="transmembrane region" description="Helical" evidence="7">
    <location>
        <begin position="57"/>
        <end position="79"/>
    </location>
</feature>
<feature type="transmembrane region" description="Helical" evidence="7">
    <location>
        <begin position="15"/>
        <end position="36"/>
    </location>
</feature>
<evidence type="ECO:0000256" key="1">
    <source>
        <dbReference type="ARBA" id="ARBA00004651"/>
    </source>
</evidence>
<sequence>MGSGFLNRVYFGNTLLNYLISAGIIIAGLIILKIIEKVSIHRIKAFTSKTKLTIDDLIVEIIERSVFPGLYFGIIYIALKRLTLTPILTKILDIAGTFVLSFLLIRAVVILAGYGLERFWLRREQDENKVRSITGIITVIKGIIWAGGIIFMLDNLGFNVSTVITGLGIGGVAVALAAQAVLGDLFAYFTIFFDKPFEIGDFIVVGDLMGTVEHIGIKSTRLRSISGEELVFSNKDLTNSRIKNFRRMNRRRVAFSIGVTYDTPLEKVKKLPDVIKGVIDRIDNATFDRAHFASFDDSWLRFEIVYYVESSDYYVYMDIQQEINLKLKEEFEKMGIDFAFPSQTIYLVNQGNG</sequence>
<organism evidence="11">
    <name type="scientific">candidate division WOR-3 bacterium</name>
    <dbReference type="NCBI Taxonomy" id="2052148"/>
    <lineage>
        <taxon>Bacteria</taxon>
        <taxon>Bacteria division WOR-3</taxon>
    </lineage>
</organism>
<reference evidence="11" key="1">
    <citation type="journal article" date="2020" name="mSystems">
        <title>Genome- and Community-Level Interaction Insights into Carbon Utilization and Element Cycling Functions of Hydrothermarchaeota in Hydrothermal Sediment.</title>
        <authorList>
            <person name="Zhou Z."/>
            <person name="Liu Y."/>
            <person name="Xu W."/>
            <person name="Pan J."/>
            <person name="Luo Z.H."/>
            <person name="Li M."/>
        </authorList>
    </citation>
    <scope>NUCLEOTIDE SEQUENCE [LARGE SCALE GENOMIC DNA]</scope>
    <source>
        <strain evidence="11">HyVt-102</strain>
    </source>
</reference>
<evidence type="ECO:0000256" key="7">
    <source>
        <dbReference type="SAM" id="Phobius"/>
    </source>
</evidence>
<keyword evidence="4 7" id="KW-0812">Transmembrane</keyword>
<dbReference type="Pfam" id="PF21088">
    <property type="entry name" value="MS_channel_1st"/>
    <property type="match status" value="1"/>
</dbReference>
<proteinExistence type="inferred from homology"/>
<evidence type="ECO:0000259" key="9">
    <source>
        <dbReference type="Pfam" id="PF21082"/>
    </source>
</evidence>
<feature type="domain" description="Mechanosensitive ion channel transmembrane helices 2/3" evidence="10">
    <location>
        <begin position="139"/>
        <end position="179"/>
    </location>
</feature>
<dbReference type="PANTHER" id="PTHR30566">
    <property type="entry name" value="YNAI-RELATED MECHANOSENSITIVE ION CHANNEL"/>
    <property type="match status" value="1"/>
</dbReference>
<keyword evidence="5 7" id="KW-1133">Transmembrane helix</keyword>
<dbReference type="SUPFAM" id="SSF82861">
    <property type="entry name" value="Mechanosensitive channel protein MscS (YggB), transmembrane region"/>
    <property type="match status" value="1"/>
</dbReference>
<evidence type="ECO:0000256" key="3">
    <source>
        <dbReference type="ARBA" id="ARBA00022475"/>
    </source>
</evidence>
<evidence type="ECO:0000313" key="11">
    <source>
        <dbReference type="EMBL" id="HDI82571.1"/>
    </source>
</evidence>
<feature type="domain" description="Mechanosensitive ion channel MscS C-terminal" evidence="9">
    <location>
        <begin position="253"/>
        <end position="338"/>
    </location>
</feature>
<dbReference type="InterPro" id="IPR011066">
    <property type="entry name" value="MscS_channel_C_sf"/>
</dbReference>
<dbReference type="SUPFAM" id="SSF50182">
    <property type="entry name" value="Sm-like ribonucleoproteins"/>
    <property type="match status" value="1"/>
</dbReference>
<dbReference type="InterPro" id="IPR011014">
    <property type="entry name" value="MscS_channel_TM-2"/>
</dbReference>
<dbReference type="EMBL" id="DQWE01000096">
    <property type="protein sequence ID" value="HDI82571.1"/>
    <property type="molecule type" value="Genomic_DNA"/>
</dbReference>
<dbReference type="AlphaFoldDB" id="A0A7C0ZBZ6"/>
<dbReference type="GO" id="GO:0005886">
    <property type="term" value="C:plasma membrane"/>
    <property type="evidence" value="ECO:0007669"/>
    <property type="project" value="UniProtKB-SubCell"/>
</dbReference>